<keyword evidence="2" id="KW-1185">Reference proteome</keyword>
<dbReference type="PANTHER" id="PTHR11440">
    <property type="entry name" value="LECITHIN-CHOLESTEROL ACYLTRANSFERASE-RELATED"/>
    <property type="match status" value="1"/>
</dbReference>
<sequence length="367" mass="42764">MGSQLKYRVEFTSPTICRFVGNAFGEKTLWLNIINFLPLYKDCWLNFAKLNYNLETKRSSSIPGVSVRAPGFGSTQFIEYIAPFPQTMSLTSYYVNLVDHLSKSGYRREHNLRGAPYDFRKAPHEQQEFFNSLKKLVERTYKKNGNKPIIFIGHSMGGNFAYLFLRMQSLSWKKKYIRALMTIATPWGGNFKYMYDYLYDDDYPANIFPVVRLAERTWSSMAFLLPQPHIFHDSPLISTPSFNYTSETHKEFFDKINNKIAYQMYEDVKPILADLKHPEVDVYVIGGLGYKTLRGLIYEKDSFTSNKKIVYGNGDEFVNQESLKGCMHWKENKKFKFVFKTIREDHLSILKNNAALQLISSIINEIK</sequence>
<name>A0A443QK33_9ACAR</name>
<dbReference type="Proteomes" id="UP000285301">
    <property type="component" value="Unassembled WGS sequence"/>
</dbReference>
<dbReference type="GO" id="GO:0008374">
    <property type="term" value="F:O-acyltransferase activity"/>
    <property type="evidence" value="ECO:0007669"/>
    <property type="project" value="InterPro"/>
</dbReference>
<dbReference type="STRING" id="1965070.A0A443QK33"/>
<gene>
    <name evidence="1" type="ORF">B4U79_02742</name>
</gene>
<accession>A0A443QK33</accession>
<dbReference type="Pfam" id="PF02450">
    <property type="entry name" value="LCAT"/>
    <property type="match status" value="2"/>
</dbReference>
<evidence type="ECO:0008006" key="3">
    <source>
        <dbReference type="Google" id="ProtNLM"/>
    </source>
</evidence>
<organism evidence="1 2">
    <name type="scientific">Dinothrombium tinctorium</name>
    <dbReference type="NCBI Taxonomy" id="1965070"/>
    <lineage>
        <taxon>Eukaryota</taxon>
        <taxon>Metazoa</taxon>
        <taxon>Ecdysozoa</taxon>
        <taxon>Arthropoda</taxon>
        <taxon>Chelicerata</taxon>
        <taxon>Arachnida</taxon>
        <taxon>Acari</taxon>
        <taxon>Acariformes</taxon>
        <taxon>Trombidiformes</taxon>
        <taxon>Prostigmata</taxon>
        <taxon>Anystina</taxon>
        <taxon>Parasitengona</taxon>
        <taxon>Trombidioidea</taxon>
        <taxon>Trombidiidae</taxon>
        <taxon>Dinothrombium</taxon>
    </lineage>
</organism>
<dbReference type="InterPro" id="IPR029058">
    <property type="entry name" value="AB_hydrolase_fold"/>
</dbReference>
<proteinExistence type="predicted"/>
<evidence type="ECO:0000313" key="1">
    <source>
        <dbReference type="EMBL" id="RWS03374.1"/>
    </source>
</evidence>
<reference evidence="1 2" key="1">
    <citation type="journal article" date="2018" name="Gigascience">
        <title>Genomes of trombidid mites reveal novel predicted allergens and laterally-transferred genes associated with secondary metabolism.</title>
        <authorList>
            <person name="Dong X."/>
            <person name="Chaisiri K."/>
            <person name="Xia D."/>
            <person name="Armstrong S.D."/>
            <person name="Fang Y."/>
            <person name="Donnelly M.J."/>
            <person name="Kadowaki T."/>
            <person name="McGarry J.W."/>
            <person name="Darby A.C."/>
            <person name="Makepeace B.L."/>
        </authorList>
    </citation>
    <scope>NUCLEOTIDE SEQUENCE [LARGE SCALE GENOMIC DNA]</scope>
    <source>
        <strain evidence="1">UoL-WK</strain>
    </source>
</reference>
<dbReference type="EMBL" id="NCKU01006565">
    <property type="protein sequence ID" value="RWS03374.1"/>
    <property type="molecule type" value="Genomic_DNA"/>
</dbReference>
<evidence type="ECO:0000313" key="2">
    <source>
        <dbReference type="Proteomes" id="UP000285301"/>
    </source>
</evidence>
<dbReference type="InterPro" id="IPR003386">
    <property type="entry name" value="LACT/PDAT_acylTrfase"/>
</dbReference>
<dbReference type="OrthoDB" id="190846at2759"/>
<dbReference type="Gene3D" id="3.40.50.1820">
    <property type="entry name" value="alpha/beta hydrolase"/>
    <property type="match status" value="1"/>
</dbReference>
<dbReference type="GO" id="GO:0006629">
    <property type="term" value="P:lipid metabolic process"/>
    <property type="evidence" value="ECO:0007669"/>
    <property type="project" value="InterPro"/>
</dbReference>
<dbReference type="SUPFAM" id="SSF53474">
    <property type="entry name" value="alpha/beta-Hydrolases"/>
    <property type="match status" value="1"/>
</dbReference>
<comment type="caution">
    <text evidence="1">The sequence shown here is derived from an EMBL/GenBank/DDBJ whole genome shotgun (WGS) entry which is preliminary data.</text>
</comment>
<protein>
    <recommendedName>
        <fullName evidence="3">Group XV phospholipase A2-like protein</fullName>
    </recommendedName>
</protein>
<dbReference type="AlphaFoldDB" id="A0A443QK33"/>